<keyword evidence="5" id="KW-0732">Signal</keyword>
<feature type="domain" description="Carrier" evidence="6">
    <location>
        <begin position="1"/>
        <end position="76"/>
    </location>
</feature>
<proteinExistence type="inferred from homology"/>
<keyword evidence="1" id="KW-0596">Phosphopantetheine</keyword>
<evidence type="ECO:0000313" key="8">
    <source>
        <dbReference type="Proteomes" id="UP000245956"/>
    </source>
</evidence>
<dbReference type="InterPro" id="IPR009081">
    <property type="entry name" value="PP-bd_ACP"/>
</dbReference>
<dbReference type="InterPro" id="IPR023213">
    <property type="entry name" value="CAT-like_dom_sf"/>
</dbReference>
<dbReference type="CDD" id="cd19537">
    <property type="entry name" value="C_NRPS-like"/>
    <property type="match status" value="1"/>
</dbReference>
<dbReference type="SUPFAM" id="SSF47336">
    <property type="entry name" value="ACP-like"/>
    <property type="match status" value="2"/>
</dbReference>
<dbReference type="Pfam" id="PF00668">
    <property type="entry name" value="Condensation"/>
    <property type="match status" value="2"/>
</dbReference>
<evidence type="ECO:0000259" key="6">
    <source>
        <dbReference type="PROSITE" id="PS50075"/>
    </source>
</evidence>
<dbReference type="InterPro" id="IPR023393">
    <property type="entry name" value="START-like_dom_sf"/>
</dbReference>
<dbReference type="InterPro" id="IPR020806">
    <property type="entry name" value="PKS_PP-bd"/>
</dbReference>
<dbReference type="PROSITE" id="PS00455">
    <property type="entry name" value="AMP_BINDING"/>
    <property type="match status" value="1"/>
</dbReference>
<dbReference type="InterPro" id="IPR015075">
    <property type="entry name" value="AtaL"/>
</dbReference>
<evidence type="ECO:0000313" key="7">
    <source>
        <dbReference type="EMBL" id="PWI69321.1"/>
    </source>
</evidence>
<dbReference type="SUPFAM" id="SSF55961">
    <property type="entry name" value="Bet v1-like"/>
    <property type="match status" value="1"/>
</dbReference>
<dbReference type="Gene3D" id="3.30.559.30">
    <property type="entry name" value="Nonribosomal peptide synthetase, condensation domain"/>
    <property type="match status" value="2"/>
</dbReference>
<dbReference type="PANTHER" id="PTHR45527">
    <property type="entry name" value="NONRIBOSOMAL PEPTIDE SYNTHETASE"/>
    <property type="match status" value="1"/>
</dbReference>
<dbReference type="PANTHER" id="PTHR45527:SF11">
    <property type="entry name" value="NONRIBOSOMAL PEPTIDE SYNTHETASE 5"/>
    <property type="match status" value="1"/>
</dbReference>
<feature type="domain" description="Carrier" evidence="6">
    <location>
        <begin position="1061"/>
        <end position="1136"/>
    </location>
</feature>
<dbReference type="Proteomes" id="UP000245956">
    <property type="component" value="Unassembled WGS sequence"/>
</dbReference>
<dbReference type="EMBL" id="LCWV01000012">
    <property type="protein sequence ID" value="PWI69321.1"/>
    <property type="molecule type" value="Genomic_DNA"/>
</dbReference>
<feature type="chain" id="PRO_5015563339" description="Carrier domain-containing protein" evidence="5">
    <location>
        <begin position="22"/>
        <end position="1937"/>
    </location>
</feature>
<dbReference type="Gene3D" id="1.10.1200.10">
    <property type="entry name" value="ACP-like"/>
    <property type="match status" value="2"/>
</dbReference>
<name>A0A2U3E483_PURLI</name>
<keyword evidence="3" id="KW-0436">Ligase</keyword>
<comment type="similarity">
    <text evidence="4">Belongs to the NRP synthetase family.</text>
</comment>
<evidence type="ECO:0000256" key="1">
    <source>
        <dbReference type="ARBA" id="ARBA00022450"/>
    </source>
</evidence>
<keyword evidence="2" id="KW-0597">Phosphoprotein</keyword>
<accession>A0A2U3E483</accession>
<dbReference type="PROSITE" id="PS00012">
    <property type="entry name" value="PHOSPHOPANTETHEINE"/>
    <property type="match status" value="1"/>
</dbReference>
<dbReference type="InterPro" id="IPR020845">
    <property type="entry name" value="AMP-binding_CS"/>
</dbReference>
<dbReference type="Pfam" id="PF08982">
    <property type="entry name" value="AtaL"/>
    <property type="match status" value="1"/>
</dbReference>
<organism evidence="7 8">
    <name type="scientific">Purpureocillium lilacinum</name>
    <name type="common">Paecilomyces lilacinus</name>
    <dbReference type="NCBI Taxonomy" id="33203"/>
    <lineage>
        <taxon>Eukaryota</taxon>
        <taxon>Fungi</taxon>
        <taxon>Dikarya</taxon>
        <taxon>Ascomycota</taxon>
        <taxon>Pezizomycotina</taxon>
        <taxon>Sordariomycetes</taxon>
        <taxon>Hypocreomycetidae</taxon>
        <taxon>Hypocreales</taxon>
        <taxon>Ophiocordycipitaceae</taxon>
        <taxon>Purpureocillium</taxon>
    </lineage>
</organism>
<dbReference type="InterPro" id="IPR001242">
    <property type="entry name" value="Condensation_dom"/>
</dbReference>
<evidence type="ECO:0000256" key="4">
    <source>
        <dbReference type="ARBA" id="ARBA00029454"/>
    </source>
</evidence>
<reference evidence="7 8" key="1">
    <citation type="journal article" date="2016" name="Front. Microbiol.">
        <title>Genome and transcriptome sequences reveal the specific parasitism of the nematophagous Purpureocillium lilacinum 36-1.</title>
        <authorList>
            <person name="Xie J."/>
            <person name="Li S."/>
            <person name="Mo C."/>
            <person name="Xiao X."/>
            <person name="Peng D."/>
            <person name="Wang G."/>
            <person name="Xiao Y."/>
        </authorList>
    </citation>
    <scope>NUCLEOTIDE SEQUENCE [LARGE SCALE GENOMIC DNA]</scope>
    <source>
        <strain evidence="7 8">36-1</strain>
    </source>
</reference>
<comment type="caution">
    <text evidence="7">The sequence shown here is derived from an EMBL/GenBank/DDBJ whole genome shotgun (WGS) entry which is preliminary data.</text>
</comment>
<dbReference type="GO" id="GO:0044550">
    <property type="term" value="P:secondary metabolite biosynthetic process"/>
    <property type="evidence" value="ECO:0007669"/>
    <property type="project" value="TreeGrafter"/>
</dbReference>
<dbReference type="InterPro" id="IPR042099">
    <property type="entry name" value="ANL_N_sf"/>
</dbReference>
<dbReference type="InterPro" id="IPR045851">
    <property type="entry name" value="AMP-bd_C_sf"/>
</dbReference>
<evidence type="ECO:0000256" key="3">
    <source>
        <dbReference type="ARBA" id="ARBA00022598"/>
    </source>
</evidence>
<dbReference type="PROSITE" id="PS50075">
    <property type="entry name" value="CARRIER"/>
    <property type="match status" value="2"/>
</dbReference>
<dbReference type="SMART" id="SM00823">
    <property type="entry name" value="PKS_PP"/>
    <property type="match status" value="2"/>
</dbReference>
<dbReference type="SUPFAM" id="SSF52777">
    <property type="entry name" value="CoA-dependent acyltransferases"/>
    <property type="match status" value="4"/>
</dbReference>
<dbReference type="GO" id="GO:0043041">
    <property type="term" value="P:amino acid activation for nonribosomal peptide biosynthetic process"/>
    <property type="evidence" value="ECO:0007669"/>
    <property type="project" value="TreeGrafter"/>
</dbReference>
<dbReference type="Gene3D" id="3.30.559.10">
    <property type="entry name" value="Chloramphenicol acetyltransferase-like domain"/>
    <property type="match status" value="2"/>
</dbReference>
<dbReference type="Pfam" id="PF00550">
    <property type="entry name" value="PP-binding"/>
    <property type="match status" value="2"/>
</dbReference>
<dbReference type="InterPro" id="IPR036736">
    <property type="entry name" value="ACP-like_sf"/>
</dbReference>
<protein>
    <recommendedName>
        <fullName evidence="6">Carrier domain-containing protein</fullName>
    </recommendedName>
</protein>
<gene>
    <name evidence="7" type="ORF">PCL_00968</name>
</gene>
<feature type="signal peptide" evidence="5">
    <location>
        <begin position="1"/>
        <end position="21"/>
    </location>
</feature>
<dbReference type="Pfam" id="PF00501">
    <property type="entry name" value="AMP-binding"/>
    <property type="match status" value="1"/>
</dbReference>
<dbReference type="Gene3D" id="3.30.530.20">
    <property type="match status" value="1"/>
</dbReference>
<dbReference type="SUPFAM" id="SSF56801">
    <property type="entry name" value="Acetyl-CoA synthetase-like"/>
    <property type="match status" value="1"/>
</dbReference>
<dbReference type="GO" id="GO:0016874">
    <property type="term" value="F:ligase activity"/>
    <property type="evidence" value="ECO:0007669"/>
    <property type="project" value="UniProtKB-KW"/>
</dbReference>
<dbReference type="Gene3D" id="3.40.50.12780">
    <property type="entry name" value="N-terminal domain of ligase-like"/>
    <property type="match status" value="1"/>
</dbReference>
<evidence type="ECO:0000256" key="2">
    <source>
        <dbReference type="ARBA" id="ARBA00022553"/>
    </source>
</evidence>
<dbReference type="InterPro" id="IPR000873">
    <property type="entry name" value="AMP-dep_synth/lig_dom"/>
</dbReference>
<sequence length="1937" mass="212671">MLAVSEFLVLFELCTVLDKSALDIDLDTGFISNGGDSLGAVALAAACKAHGLSLPREKILRSQTLRGVVSTISSLDGTDPTQVKTYLLSKLASDATPLSDVSSASSRNTTPSVGQDTVPIIRWPQSENTSHAGSVVKGGLIDTPDTTLSGLIGPSLTEMQLHFIHGSLRQPGTNFIVHSETYETKHIPVLKAAWRHVIESEPIFNQDFPRYQGIDAGPTGFNWADATTSGDGDKDRAETTIGSFFRVAHVDGSEELSTITWTVHHSMIDGYSASMLFDKVLRMANGEHPLPAGPSFIQFTRELDSFRKTSREFGTAYWVGKQAQLRQAQHELLLPTALPHQGYTGSQTVTVGITDIADHIQSKAQSIGVTPASVFNAAWALTLAQFADADVVSFGAVLCGRSLVVPGALDAIGPLLNTLPLILNVAREMTTEELLRTTFDELVELEDYHWTTSDNGFNRVFETALSVQVDIPYDPSWRIRPVQRATRQEHEVPLGITIDPRRGISFDYHVNRFSADNVNRLAKTYRRALELLLAPVRTISNAVKDLLPSSSIEMLHHFGNCASTTLTSSITEDLVTLFERHAREIPDNVAIEKGCDKMTYREMDTAASKIASRLSLHIKQGEVVCVYSDRSMLWLCAMFGILKAGGVYCSMDPTVPQEVRDRNFGLSGAKTFITAKPCQLPIVPRDCPISFTVQSTLDSPEFEPFEHRRVANPHSPAYVCFTSGSTGTPKGVVCAHAGLVAFQSSLDVRLFAAPGRKVAHIMSVAFDGSIHELFSALTHGATVVLPSGSDPFGHLHSADSAILTPSLARLLDPDEFERLKWVYFVGEPVPQAVCDRWASVKQLYNMYGPTEGTCGATIKRLLPGQPVTIGVPNRTTRIYILNSDRTLSPPGAIGELYLAGVQVAGGYLDLPQQTQERFLPDTIWHQGVREMMYKTGDRGYWTEDGEIALLGRRDREIKLRGYRLDMGDLEIRIARAYPSLQAVAVTHNKDQLIAMAQPHDVDVGALREELRKALPQYAMPHSIVTTDKLPVTAAGKVDYKAVSEAASHPRETQAQADKLASSAEIAVAQAYRMALQLSDDVEVTASSNFVELGGHSLRQLELLRHLSTAFDVQLSLKMILVSPTVRELAKAITGCINSTPSVVLDQKFPVSEERATPIEVEWMRKYETSSGSSSFNVCFSSMFDGNVANKERLIEAWNMVLARHQLLACQYAYRGADEVIRINPGYCPRVQTPCSFDLWAEANRPFSLELEQPIRVFVTDDRLTVVLSHIVADYTALAILMREASDAYNGKLLDDAPRSYSLADVWYGSPPQAVLDFWTGYLQQCPENPSPFGGQVNRSDYSGTSALSIIDTGIFERALQFSSAANVTLQQLAIACVALCLDQDQAGTDIVLGVPHINRDTADDLDTFGLFLQPLPVRITHGADSVGTLMDSVKTSSQMALAHAMPWHQLLRHLNIATNYPNHPLFDVMVTMHDFRHTNDLDMKGPGLEPSFVWSEGAKFKLLCEFTALPNGKLLLRMEYDASVVPEAEIGRLQKSIPLAMHMLSTGSKHDEVKFAVKGGTELPSDLAGTVLQDTKPAAEGIETLLSAHNVGFWRRPIIQVTTRGPAEGELPIAVNTWGRQQVSESGATAVRSEHQGRGDFASRRRRSGALECFRLVKLPPVGRCHCSGPPGPLWLLALSAADRPYTRFVQESGPQRKEAVTPSIDQPSNPYRQRVESFVIKDNSVIVPRQLFRLENLQHASAPDDSPRQNRTMATPRFNFNVSYSEPVNRPGDEPVLTMDDVWQGIAHGARYPQDMAEYVANCEILSGDKVKFRRRLTIGGGGAVHTGAGEAIDQDVILRPMLNVEATTTTSGATTIFGMSQGTQDPPNAERPEIYFTGVYELWIDGVEDGSKEAEEVRVKYGALAKGATQDGVKTFRRWKKEGKLEQWAKLENGA</sequence>
<dbReference type="GO" id="GO:0005737">
    <property type="term" value="C:cytoplasm"/>
    <property type="evidence" value="ECO:0007669"/>
    <property type="project" value="TreeGrafter"/>
</dbReference>
<dbReference type="Gene3D" id="3.30.300.30">
    <property type="match status" value="1"/>
</dbReference>
<dbReference type="GO" id="GO:0031177">
    <property type="term" value="F:phosphopantetheine binding"/>
    <property type="evidence" value="ECO:0007669"/>
    <property type="project" value="InterPro"/>
</dbReference>
<dbReference type="InterPro" id="IPR006162">
    <property type="entry name" value="Ppantetheine_attach_site"/>
</dbReference>
<evidence type="ECO:0000256" key="5">
    <source>
        <dbReference type="SAM" id="SignalP"/>
    </source>
</evidence>